<feature type="binding site" evidence="3">
    <location>
        <position position="132"/>
    </location>
    <ligand>
        <name>a divalent metal cation</name>
        <dbReference type="ChEBI" id="CHEBI:60240"/>
    </ligand>
</feature>
<evidence type="ECO:0000313" key="4">
    <source>
        <dbReference type="EMBL" id="OUJ71965.1"/>
    </source>
</evidence>
<gene>
    <name evidence="4" type="ORF">BXP70_20335</name>
</gene>
<keyword evidence="5" id="KW-1185">Reference proteome</keyword>
<evidence type="ECO:0000256" key="2">
    <source>
        <dbReference type="ARBA" id="ARBA00022723"/>
    </source>
</evidence>
<keyword evidence="2 3" id="KW-0479">Metal-binding</keyword>
<dbReference type="Proteomes" id="UP000194873">
    <property type="component" value="Unassembled WGS sequence"/>
</dbReference>
<comment type="caution">
    <text evidence="4">The sequence shown here is derived from an EMBL/GenBank/DDBJ whole genome shotgun (WGS) entry which is preliminary data.</text>
</comment>
<feature type="binding site" evidence="3">
    <location>
        <position position="49"/>
    </location>
    <ligand>
        <name>a divalent metal cation</name>
        <dbReference type="ChEBI" id="CHEBI:60240"/>
    </ligand>
</feature>
<dbReference type="EMBL" id="MTSE01000013">
    <property type="protein sequence ID" value="OUJ71965.1"/>
    <property type="molecule type" value="Genomic_DNA"/>
</dbReference>
<proteinExistence type="inferred from homology"/>
<evidence type="ECO:0008006" key="6">
    <source>
        <dbReference type="Google" id="ProtNLM"/>
    </source>
</evidence>
<dbReference type="SUPFAM" id="SSF109854">
    <property type="entry name" value="DinB/YfiT-like putative metalloenzymes"/>
    <property type="match status" value="1"/>
</dbReference>
<dbReference type="AlphaFoldDB" id="A0A243W977"/>
<dbReference type="InterPro" id="IPR007837">
    <property type="entry name" value="DinB"/>
</dbReference>
<evidence type="ECO:0000256" key="3">
    <source>
        <dbReference type="PIRSR" id="PIRSR607837-1"/>
    </source>
</evidence>
<dbReference type="OrthoDB" id="118635at2"/>
<comment type="similarity">
    <text evidence="1">Belongs to the DinB family.</text>
</comment>
<dbReference type="RefSeq" id="WP_086595946.1">
    <property type="nucleotide sequence ID" value="NZ_MTSE01000013.1"/>
</dbReference>
<accession>A0A243W977</accession>
<organism evidence="4 5">
    <name type="scientific">Hymenobacter crusticola</name>
    <dbReference type="NCBI Taxonomy" id="1770526"/>
    <lineage>
        <taxon>Bacteria</taxon>
        <taxon>Pseudomonadati</taxon>
        <taxon>Bacteroidota</taxon>
        <taxon>Cytophagia</taxon>
        <taxon>Cytophagales</taxon>
        <taxon>Hymenobacteraceae</taxon>
        <taxon>Hymenobacter</taxon>
    </lineage>
</organism>
<dbReference type="PANTHER" id="PTHR37302:SF3">
    <property type="entry name" value="DAMAGE-INDUCIBLE PROTEIN DINB"/>
    <property type="match status" value="1"/>
</dbReference>
<sequence length="160" mass="18050">MTSLPTQQYELVKSARGALLAYCATLTPAHFGEPLAQFDGSGIRQLLVHVAGTYHFWLGTFALRHQPPAFAAEHAYDLAQVRQLYDDVNMLVEEFTRHFHGRWDDTVTGPVANRVTLVSTTPLELLLHVITHEFHHKGQVLSMSRQLGYQPADTDIIRFP</sequence>
<dbReference type="Pfam" id="PF05163">
    <property type="entry name" value="DinB"/>
    <property type="match status" value="1"/>
</dbReference>
<evidence type="ECO:0000313" key="5">
    <source>
        <dbReference type="Proteomes" id="UP000194873"/>
    </source>
</evidence>
<name>A0A243W977_9BACT</name>
<dbReference type="PANTHER" id="PTHR37302">
    <property type="entry name" value="SLR1116 PROTEIN"/>
    <property type="match status" value="1"/>
</dbReference>
<protein>
    <recommendedName>
        <fullName evidence="6">Damage-inducible protein DinB</fullName>
    </recommendedName>
</protein>
<reference evidence="4 5" key="1">
    <citation type="submission" date="2017-01" db="EMBL/GenBank/DDBJ databases">
        <title>A new Hymenobacter.</title>
        <authorList>
            <person name="Liang Y."/>
            <person name="Feng F."/>
        </authorList>
    </citation>
    <scope>NUCLEOTIDE SEQUENCE [LARGE SCALE GENOMIC DNA]</scope>
    <source>
        <strain evidence="4">MIMBbqt21</strain>
    </source>
</reference>
<feature type="binding site" evidence="3">
    <location>
        <position position="136"/>
    </location>
    <ligand>
        <name>a divalent metal cation</name>
        <dbReference type="ChEBI" id="CHEBI:60240"/>
    </ligand>
</feature>
<dbReference type="Gene3D" id="1.20.120.450">
    <property type="entry name" value="dinb family like domain"/>
    <property type="match status" value="1"/>
</dbReference>
<evidence type="ECO:0000256" key="1">
    <source>
        <dbReference type="ARBA" id="ARBA00008635"/>
    </source>
</evidence>
<dbReference type="InterPro" id="IPR034660">
    <property type="entry name" value="DinB/YfiT-like"/>
</dbReference>
<dbReference type="GO" id="GO:0046872">
    <property type="term" value="F:metal ion binding"/>
    <property type="evidence" value="ECO:0007669"/>
    <property type="project" value="UniProtKB-KW"/>
</dbReference>